<gene>
    <name evidence="1" type="ORF">BZ172_23235</name>
    <name evidence="3" type="ORF">ERS008175_04006</name>
    <name evidence="2" type="ORF">ERS428554_03849</name>
    <name evidence="4" type="ORF">SAMEA1569760_03646</name>
    <name evidence="5" type="ORF">SAMEA3710766_03703</name>
</gene>
<dbReference type="EMBL" id="CP019689">
    <property type="protein sequence ID" value="ARS07884.1"/>
    <property type="molecule type" value="Genomic_DNA"/>
</dbReference>
<reference evidence="4 8" key="1">
    <citation type="submission" date="2017-01" db="EMBL/GenBank/DDBJ databases">
        <authorList>
            <consortium name="Pathogen Informatics"/>
        </authorList>
    </citation>
    <scope>NUCLEOTIDE SEQUENCE [LARGE SCALE GENOMIC DNA]</scope>
    <source>
        <strain evidence="3 6">20003593_1361393</strain>
        <strain evidence="2 7">20352044</strain>
        <strain evidence="4">Sh1405</strain>
        <strain evidence="8">sh1405</strain>
    </source>
</reference>
<evidence type="ECO:0000313" key="4">
    <source>
        <dbReference type="EMBL" id="SJH47509.1"/>
    </source>
</evidence>
<evidence type="ECO:0000313" key="7">
    <source>
        <dbReference type="Proteomes" id="UP000045991"/>
    </source>
</evidence>
<evidence type="ECO:0000313" key="8">
    <source>
        <dbReference type="Proteomes" id="UP000188006"/>
    </source>
</evidence>
<sequence length="96" mass="10292">MRHTVTRLLPEAYSRLAAIKDKYPAMSHTALVGEILKEHIALTPFDAIKGVAEGSKAIRITTGQLELLKAQSAVAGCSMIQVLSAKVHQLADKLGV</sequence>
<evidence type="ECO:0000313" key="1">
    <source>
        <dbReference type="EMBL" id="ARS07884.1"/>
    </source>
</evidence>
<evidence type="ECO:0000313" key="10">
    <source>
        <dbReference type="Proteomes" id="UP000251393"/>
    </source>
</evidence>
<dbReference type="STRING" id="216599.GCA_000283715_01303"/>
<dbReference type="Proteomes" id="UP000045991">
    <property type="component" value="Unassembled WGS sequence"/>
</dbReference>
<dbReference type="EMBL" id="UDYI01000128">
    <property type="protein sequence ID" value="SRR25386.1"/>
    <property type="molecule type" value="Genomic_DNA"/>
</dbReference>
<evidence type="ECO:0000313" key="2">
    <source>
        <dbReference type="EMBL" id="CSK98599.1"/>
    </source>
</evidence>
<accession>A0A0I4M956</accession>
<dbReference type="Proteomes" id="UP000188006">
    <property type="component" value="Unassembled WGS sequence"/>
</dbReference>
<proteinExistence type="predicted"/>
<dbReference type="EMBL" id="CWXZ01000133">
    <property type="protein sequence ID" value="CSK98599.1"/>
    <property type="molecule type" value="Genomic_DNA"/>
</dbReference>
<name>A0A0I4M956_SHISO</name>
<dbReference type="EMBL" id="CXEC01000192">
    <property type="protein sequence ID" value="CSS06846.1"/>
    <property type="molecule type" value="Genomic_DNA"/>
</dbReference>
<reference evidence="1 9" key="2">
    <citation type="submission" date="2017-02" db="EMBL/GenBank/DDBJ databases">
        <authorList>
            <person name="Svab D."/>
            <person name="Balint B."/>
            <person name="Maroti G."/>
            <person name="Vasarhelyi B."/>
            <person name="Horvath B."/>
            <person name="Toth I."/>
        </authorList>
    </citation>
    <scope>NUCLEOTIDE SEQUENCE [LARGE SCALE GENOMIC DNA]</scope>
    <source>
        <strain evidence="1">75/02</strain>
    </source>
</reference>
<dbReference type="EMBL" id="FUBI01000130">
    <property type="protein sequence ID" value="SJH47509.1"/>
    <property type="molecule type" value="Genomic_DNA"/>
</dbReference>
<evidence type="ECO:0000313" key="6">
    <source>
        <dbReference type="Proteomes" id="UP000040926"/>
    </source>
</evidence>
<reference evidence="5 10" key="3">
    <citation type="submission" date="2018-06" db="EMBL/GenBank/DDBJ databases">
        <authorList>
            <consortium name="Pathogen Informatics"/>
            <person name="Doyle S."/>
        </authorList>
    </citation>
    <scope>NUCLEOTIDE SEQUENCE [LARGE SCALE GENOMIC DNA]</scope>
    <source>
        <strain evidence="5 10">4028STDY6275292</strain>
    </source>
</reference>
<evidence type="ECO:0000313" key="9">
    <source>
        <dbReference type="Proteomes" id="UP000194501"/>
    </source>
</evidence>
<evidence type="ECO:0000313" key="5">
    <source>
        <dbReference type="EMBL" id="SRR25386.1"/>
    </source>
</evidence>
<dbReference type="RefSeq" id="WP_001216625.1">
    <property type="nucleotide sequence ID" value="NZ_CATNNK010000210.1"/>
</dbReference>
<dbReference type="Proteomes" id="UP000251393">
    <property type="component" value="Unassembled WGS sequence"/>
</dbReference>
<evidence type="ECO:0000313" key="3">
    <source>
        <dbReference type="EMBL" id="CSS06846.1"/>
    </source>
</evidence>
<organism evidence="4 8">
    <name type="scientific">Shigella sonnei</name>
    <dbReference type="NCBI Taxonomy" id="624"/>
    <lineage>
        <taxon>Bacteria</taxon>
        <taxon>Pseudomonadati</taxon>
        <taxon>Pseudomonadota</taxon>
        <taxon>Gammaproteobacteria</taxon>
        <taxon>Enterobacterales</taxon>
        <taxon>Enterobacteriaceae</taxon>
        <taxon>Shigella</taxon>
    </lineage>
</organism>
<dbReference type="Proteomes" id="UP000194501">
    <property type="component" value="Chromosome"/>
</dbReference>
<dbReference type="Proteomes" id="UP000040926">
    <property type="component" value="Unassembled WGS sequence"/>
</dbReference>
<dbReference type="AlphaFoldDB" id="A0A0I4M956"/>
<protein>
    <submittedName>
        <fullName evidence="4">Uncharacterized protein</fullName>
    </submittedName>
</protein>